<proteinExistence type="predicted"/>
<dbReference type="EMBL" id="WOCE01000002">
    <property type="protein sequence ID" value="KAE9619358.1"/>
    <property type="molecule type" value="Genomic_DNA"/>
</dbReference>
<comment type="caution">
    <text evidence="1">The sequence shown here is derived from an EMBL/GenBank/DDBJ whole genome shotgun (WGS) entry which is preliminary data.</text>
</comment>
<dbReference type="Proteomes" id="UP000447434">
    <property type="component" value="Chromosome 2"/>
</dbReference>
<dbReference type="OrthoDB" id="288590at2759"/>
<dbReference type="AlphaFoldDB" id="A0A6A4QY60"/>
<name>A0A6A4QY60_LUPAL</name>
<reference evidence="2" key="1">
    <citation type="journal article" date="2020" name="Nat. Commun.">
        <title>Genome sequence of the cluster root forming white lupin.</title>
        <authorList>
            <person name="Hufnagel B."/>
            <person name="Marques A."/>
            <person name="Soriano A."/>
            <person name="Marques L."/>
            <person name="Divol F."/>
            <person name="Doumas P."/>
            <person name="Sallet E."/>
            <person name="Mancinotti D."/>
            <person name="Carrere S."/>
            <person name="Marande W."/>
            <person name="Arribat S."/>
            <person name="Keller J."/>
            <person name="Huneau C."/>
            <person name="Blein T."/>
            <person name="Aime D."/>
            <person name="Laguerre M."/>
            <person name="Taylor J."/>
            <person name="Schubert V."/>
            <person name="Nelson M."/>
            <person name="Geu-Flores F."/>
            <person name="Crespi M."/>
            <person name="Gallardo-Guerrero K."/>
            <person name="Delaux P.-M."/>
            <person name="Salse J."/>
            <person name="Berges H."/>
            <person name="Guyot R."/>
            <person name="Gouzy J."/>
            <person name="Peret B."/>
        </authorList>
    </citation>
    <scope>NUCLEOTIDE SEQUENCE [LARGE SCALE GENOMIC DNA]</scope>
    <source>
        <strain evidence="2">cv. Amiga</strain>
    </source>
</reference>
<evidence type="ECO:0000313" key="2">
    <source>
        <dbReference type="Proteomes" id="UP000447434"/>
    </source>
</evidence>
<keyword evidence="2" id="KW-1185">Reference proteome</keyword>
<sequence>MVNHRVPVSVMDDVIRELHEEPRLVKKEWYSRDHKVKVRYFCNCDLFVPKA</sequence>
<evidence type="ECO:0000313" key="1">
    <source>
        <dbReference type="EMBL" id="KAE9619358.1"/>
    </source>
</evidence>
<protein>
    <submittedName>
        <fullName evidence="1">Uncharacterized protein</fullName>
    </submittedName>
</protein>
<gene>
    <name evidence="1" type="ORF">Lalb_Chr02g0152281</name>
</gene>
<accession>A0A6A4QY60</accession>
<organism evidence="1 2">
    <name type="scientific">Lupinus albus</name>
    <name type="common">White lupine</name>
    <name type="synonym">Lupinus termis</name>
    <dbReference type="NCBI Taxonomy" id="3870"/>
    <lineage>
        <taxon>Eukaryota</taxon>
        <taxon>Viridiplantae</taxon>
        <taxon>Streptophyta</taxon>
        <taxon>Embryophyta</taxon>
        <taxon>Tracheophyta</taxon>
        <taxon>Spermatophyta</taxon>
        <taxon>Magnoliopsida</taxon>
        <taxon>eudicotyledons</taxon>
        <taxon>Gunneridae</taxon>
        <taxon>Pentapetalae</taxon>
        <taxon>rosids</taxon>
        <taxon>fabids</taxon>
        <taxon>Fabales</taxon>
        <taxon>Fabaceae</taxon>
        <taxon>Papilionoideae</taxon>
        <taxon>50 kb inversion clade</taxon>
        <taxon>genistoids sensu lato</taxon>
        <taxon>core genistoids</taxon>
        <taxon>Genisteae</taxon>
        <taxon>Lupinus</taxon>
    </lineage>
</organism>